<reference evidence="6 7" key="1">
    <citation type="submission" date="2020-07" db="EMBL/GenBank/DDBJ databases">
        <title>Sequencing the genomes of 1000 actinobacteria strains.</title>
        <authorList>
            <person name="Klenk H.-P."/>
        </authorList>
    </citation>
    <scope>NUCLEOTIDE SEQUENCE [LARGE SCALE GENOMIC DNA]</scope>
    <source>
        <strain evidence="6 7">DSM 15475</strain>
    </source>
</reference>
<keyword evidence="7" id="KW-1185">Reference proteome</keyword>
<dbReference type="InterPro" id="IPR045851">
    <property type="entry name" value="AMP-bd_C_sf"/>
</dbReference>
<dbReference type="InterPro" id="IPR042099">
    <property type="entry name" value="ANL_N_sf"/>
</dbReference>
<gene>
    <name evidence="6" type="ORF">HNR09_002083</name>
</gene>
<dbReference type="GO" id="GO:0031956">
    <property type="term" value="F:medium-chain fatty acid-CoA ligase activity"/>
    <property type="evidence" value="ECO:0007669"/>
    <property type="project" value="TreeGrafter"/>
</dbReference>
<evidence type="ECO:0000313" key="6">
    <source>
        <dbReference type="EMBL" id="NYJ78672.1"/>
    </source>
</evidence>
<evidence type="ECO:0000259" key="4">
    <source>
        <dbReference type="Pfam" id="PF00501"/>
    </source>
</evidence>
<sequence>MTTPSADAHGRAAPPPPPRIRPLRGEDHTVVLQAALSARAAGQVPLVGDARWTEGHWDAVVAAVGSADLPAEAAWTAFTSGSTGRPRVVLRSAVSWEVSFPVVDEALDVGAGDSVLIPVHPVSSMALYAAAHADSRGLRWSTPAGARLRAADLVGPTLLHGTPTHLQDLVALLENGARSSLRAVLIGGARVDEGLAARARMLGLQLVSYFGAAELSLVAMDHGNGLRPVPGVDVEVRDHELWVRSEQLALTTIGEGGSLRRDGDWATVGDRASLSEDGVIHLHGRADDAILTGGATVIPADVETWLESLDEVDAALVLGEPHPVLGRLVVACVEPTPGVALDPRALESAARGALTAAQRPRKWRIVTELPRTASGKVRRLTPEQAFALPQAPAPTLAPPPTVSSVVRERP</sequence>
<dbReference type="AlphaFoldDB" id="A0A7Z0GML6"/>
<evidence type="ECO:0000313" key="7">
    <source>
        <dbReference type="Proteomes" id="UP000535437"/>
    </source>
</evidence>
<organism evidence="6 7">
    <name type="scientific">Nesterenkonia xinjiangensis</name>
    <dbReference type="NCBI Taxonomy" id="225327"/>
    <lineage>
        <taxon>Bacteria</taxon>
        <taxon>Bacillati</taxon>
        <taxon>Actinomycetota</taxon>
        <taxon>Actinomycetes</taxon>
        <taxon>Micrococcales</taxon>
        <taxon>Micrococcaceae</taxon>
        <taxon>Nesterenkonia</taxon>
    </lineage>
</organism>
<dbReference type="Pfam" id="PF00501">
    <property type="entry name" value="AMP-binding"/>
    <property type="match status" value="1"/>
</dbReference>
<feature type="region of interest" description="Disordered" evidence="3">
    <location>
        <begin position="1"/>
        <end position="23"/>
    </location>
</feature>
<dbReference type="InterPro" id="IPR000873">
    <property type="entry name" value="AMP-dep_synth/lig_dom"/>
</dbReference>
<evidence type="ECO:0000259" key="5">
    <source>
        <dbReference type="Pfam" id="PF13193"/>
    </source>
</evidence>
<dbReference type="PANTHER" id="PTHR43201:SF5">
    <property type="entry name" value="MEDIUM-CHAIN ACYL-COA LIGASE ACSF2, MITOCHONDRIAL"/>
    <property type="match status" value="1"/>
</dbReference>
<dbReference type="Gene3D" id="3.40.50.12780">
    <property type="entry name" value="N-terminal domain of ligase-like"/>
    <property type="match status" value="1"/>
</dbReference>
<dbReference type="RefSeq" id="WP_179541982.1">
    <property type="nucleotide sequence ID" value="NZ_BAAALL010000005.1"/>
</dbReference>
<evidence type="ECO:0000256" key="3">
    <source>
        <dbReference type="SAM" id="MobiDB-lite"/>
    </source>
</evidence>
<keyword evidence="2 6" id="KW-0436">Ligase</keyword>
<accession>A0A7Z0GML6</accession>
<comment type="similarity">
    <text evidence="1">Belongs to the ATP-dependent AMP-binding enzyme family.</text>
</comment>
<dbReference type="EMBL" id="JACCFY010000001">
    <property type="protein sequence ID" value="NYJ78672.1"/>
    <property type="molecule type" value="Genomic_DNA"/>
</dbReference>
<dbReference type="PANTHER" id="PTHR43201">
    <property type="entry name" value="ACYL-COA SYNTHETASE"/>
    <property type="match status" value="1"/>
</dbReference>
<comment type="caution">
    <text evidence="6">The sequence shown here is derived from an EMBL/GenBank/DDBJ whole genome shotgun (WGS) entry which is preliminary data.</text>
</comment>
<dbReference type="InterPro" id="IPR025110">
    <property type="entry name" value="AMP-bd_C"/>
</dbReference>
<dbReference type="SUPFAM" id="SSF56801">
    <property type="entry name" value="Acetyl-CoA synthetase-like"/>
    <property type="match status" value="1"/>
</dbReference>
<feature type="compositionally biased region" description="Pro residues" evidence="3">
    <location>
        <begin position="391"/>
        <end position="401"/>
    </location>
</feature>
<feature type="region of interest" description="Disordered" evidence="3">
    <location>
        <begin position="374"/>
        <end position="410"/>
    </location>
</feature>
<protein>
    <submittedName>
        <fullName evidence="6">Acyl-coenzyme A synthetase/AMP-(Fatty) acid ligase</fullName>
    </submittedName>
</protein>
<dbReference type="GO" id="GO:0006631">
    <property type="term" value="P:fatty acid metabolic process"/>
    <property type="evidence" value="ECO:0007669"/>
    <property type="project" value="TreeGrafter"/>
</dbReference>
<dbReference type="Pfam" id="PF13193">
    <property type="entry name" value="AMP-binding_C"/>
    <property type="match status" value="1"/>
</dbReference>
<evidence type="ECO:0000256" key="2">
    <source>
        <dbReference type="ARBA" id="ARBA00022598"/>
    </source>
</evidence>
<dbReference type="Gene3D" id="3.30.300.30">
    <property type="match status" value="1"/>
</dbReference>
<proteinExistence type="inferred from homology"/>
<name>A0A7Z0GML6_9MICC</name>
<feature type="domain" description="AMP-dependent synthetase/ligase" evidence="4">
    <location>
        <begin position="68"/>
        <end position="240"/>
    </location>
</feature>
<evidence type="ECO:0000256" key="1">
    <source>
        <dbReference type="ARBA" id="ARBA00006432"/>
    </source>
</evidence>
<feature type="domain" description="AMP-binding enzyme C-terminal" evidence="5">
    <location>
        <begin position="302"/>
        <end position="376"/>
    </location>
</feature>
<dbReference type="Proteomes" id="UP000535437">
    <property type="component" value="Unassembled WGS sequence"/>
</dbReference>